<dbReference type="Proteomes" id="UP000246078">
    <property type="component" value="Unassembled WGS sequence"/>
</dbReference>
<proteinExistence type="predicted"/>
<reference evidence="2 3" key="1">
    <citation type="journal article" date="2018" name="Microb. Genom.">
        <title>Expanding an expanded genome: long-read sequencing of Trypanosoma cruzi.</title>
        <authorList>
            <person name="Berna L."/>
            <person name="Rodriguez M."/>
            <person name="Chiribao M.L."/>
            <person name="Parodi-Talice A."/>
            <person name="Pita S."/>
            <person name="Rijo G."/>
            <person name="Alvarez-Valin F."/>
            <person name="Robello C."/>
        </authorList>
    </citation>
    <scope>NUCLEOTIDE SEQUENCE [LARGE SCALE GENOMIC DNA]</scope>
    <source>
        <strain evidence="2 3">TCC</strain>
    </source>
</reference>
<dbReference type="VEuPathDB" id="TriTrypDB:C4B63_26g319"/>
<dbReference type="AlphaFoldDB" id="A0A2V2WG81"/>
<dbReference type="VEuPathDB" id="TriTrypDB:TcCL_ESM03349"/>
<accession>A0A2V2WG81</accession>
<dbReference type="VEuPathDB" id="TriTrypDB:Tc_MARK_5846"/>
<evidence type="ECO:0000313" key="2">
    <source>
        <dbReference type="EMBL" id="PWV06609.1"/>
    </source>
</evidence>
<comment type="caution">
    <text evidence="2">The sequence shown here is derived from an EMBL/GenBank/DDBJ whole genome shotgun (WGS) entry which is preliminary data.</text>
</comment>
<feature type="region of interest" description="Disordered" evidence="1">
    <location>
        <begin position="58"/>
        <end position="93"/>
    </location>
</feature>
<dbReference type="VEuPathDB" id="TriTrypDB:TcBrA4_0118510"/>
<evidence type="ECO:0000313" key="3">
    <source>
        <dbReference type="Proteomes" id="UP000246078"/>
    </source>
</evidence>
<dbReference type="EMBL" id="PRFC01000112">
    <property type="protein sequence ID" value="PWV06609.1"/>
    <property type="molecule type" value="Genomic_DNA"/>
</dbReference>
<dbReference type="VEuPathDB" id="TriTrypDB:ECC02_004780"/>
<gene>
    <name evidence="2" type="ORF">C3747_112g152</name>
</gene>
<dbReference type="VEuPathDB" id="TriTrypDB:TcCLB.506511.50"/>
<name>A0A2V2WG81_TRYCR</name>
<dbReference type="VEuPathDB" id="TriTrypDB:TCSYLVIO_007099"/>
<feature type="compositionally biased region" description="Basic and acidic residues" evidence="1">
    <location>
        <begin position="67"/>
        <end position="82"/>
    </location>
</feature>
<dbReference type="VEuPathDB" id="TriTrypDB:C3747_112g152"/>
<sequence>MRRCICCDAVITELLSRASLRWQRRRRGASENEAKKQLFRDVLTMSLLRIAAATRGGGAPVQAVRDAPPRREWQANDRHSSVSDKAQSSSGALAEGTPRFLRALLLKSRKENAIVHDAKRVPHAQTAAKLLTDAEDGLRASETLSSTATEGAYVVGAVATWYAAFQLFSEAVERHTAVPSIEHINVLLGITVRERRWQQMQQLETFLEKILASECGMCLSETPCKPDSILDVSGSQQTAFPLQPNSETYEWLMAAAVSRGTG</sequence>
<dbReference type="VEuPathDB" id="TriTrypDB:TCDM_03056"/>
<dbReference type="VEuPathDB" id="TriTrypDB:TcG_05288"/>
<organism evidence="2 3">
    <name type="scientific">Trypanosoma cruzi</name>
    <dbReference type="NCBI Taxonomy" id="5693"/>
    <lineage>
        <taxon>Eukaryota</taxon>
        <taxon>Discoba</taxon>
        <taxon>Euglenozoa</taxon>
        <taxon>Kinetoplastea</taxon>
        <taxon>Metakinetoplastina</taxon>
        <taxon>Trypanosomatida</taxon>
        <taxon>Trypanosomatidae</taxon>
        <taxon>Trypanosoma</taxon>
        <taxon>Schizotrypanum</taxon>
    </lineage>
</organism>
<protein>
    <submittedName>
        <fullName evidence="2">Uncharacterized protein</fullName>
    </submittedName>
</protein>
<evidence type="ECO:0000256" key="1">
    <source>
        <dbReference type="SAM" id="MobiDB-lite"/>
    </source>
</evidence>